<dbReference type="EMBL" id="NQVE01000015">
    <property type="protein sequence ID" value="RAL54039.1"/>
    <property type="molecule type" value="Genomic_DNA"/>
</dbReference>
<sequence length="70" mass="8212">MEKEPNLARKKTNQLLLRRLAAAETAIEAPQEAYRCHHDEHDGHHDEHDDRVAEKWPRGVRHFGVHELKS</sequence>
<evidence type="ECO:0000313" key="2">
    <source>
        <dbReference type="Proteomes" id="UP000249390"/>
    </source>
</evidence>
<dbReference type="Proteomes" id="UP000249390">
    <property type="component" value="Unassembled WGS sequence"/>
</dbReference>
<evidence type="ECO:0000313" key="1">
    <source>
        <dbReference type="EMBL" id="RAL54039.1"/>
    </source>
</evidence>
<gene>
    <name evidence="1" type="ORF">DM860_004510</name>
</gene>
<organism evidence="1 2">
    <name type="scientific">Cuscuta australis</name>
    <dbReference type="NCBI Taxonomy" id="267555"/>
    <lineage>
        <taxon>Eukaryota</taxon>
        <taxon>Viridiplantae</taxon>
        <taxon>Streptophyta</taxon>
        <taxon>Embryophyta</taxon>
        <taxon>Tracheophyta</taxon>
        <taxon>Spermatophyta</taxon>
        <taxon>Magnoliopsida</taxon>
        <taxon>eudicotyledons</taxon>
        <taxon>Gunneridae</taxon>
        <taxon>Pentapetalae</taxon>
        <taxon>asterids</taxon>
        <taxon>lamiids</taxon>
        <taxon>Solanales</taxon>
        <taxon>Convolvulaceae</taxon>
        <taxon>Cuscuteae</taxon>
        <taxon>Cuscuta</taxon>
        <taxon>Cuscuta subgen. Grammica</taxon>
        <taxon>Cuscuta sect. Cleistogrammica</taxon>
    </lineage>
</organism>
<comment type="caution">
    <text evidence="1">The sequence shown here is derived from an EMBL/GenBank/DDBJ whole genome shotgun (WGS) entry which is preliminary data.</text>
</comment>
<proteinExistence type="predicted"/>
<accession>A0A328EBU2</accession>
<dbReference type="AlphaFoldDB" id="A0A328EBU2"/>
<reference evidence="1 2" key="1">
    <citation type="submission" date="2018-06" db="EMBL/GenBank/DDBJ databases">
        <title>The Genome of Cuscuta australis (Dodder) Provides Insight into the Evolution of Plant Parasitism.</title>
        <authorList>
            <person name="Liu H."/>
        </authorList>
    </citation>
    <scope>NUCLEOTIDE SEQUENCE [LARGE SCALE GENOMIC DNA]</scope>
    <source>
        <strain evidence="2">cv. Yunnan</strain>
        <tissue evidence="1">Vines</tissue>
    </source>
</reference>
<keyword evidence="2" id="KW-1185">Reference proteome</keyword>
<name>A0A328EBU2_9ASTE</name>
<protein>
    <submittedName>
        <fullName evidence="1">Uncharacterized protein</fullName>
    </submittedName>
</protein>